<reference evidence="2" key="2">
    <citation type="journal article" date="2020" name="Nat. Commun.">
        <title>Large-scale genome sequencing of mycorrhizal fungi provides insights into the early evolution of symbiotic traits.</title>
        <authorList>
            <person name="Miyauchi S."/>
            <person name="Kiss E."/>
            <person name="Kuo A."/>
            <person name="Drula E."/>
            <person name="Kohler A."/>
            <person name="Sanchez-Garcia M."/>
            <person name="Morin E."/>
            <person name="Andreopoulos B."/>
            <person name="Barry K.W."/>
            <person name="Bonito G."/>
            <person name="Buee M."/>
            <person name="Carver A."/>
            <person name="Chen C."/>
            <person name="Cichocki N."/>
            <person name="Clum A."/>
            <person name="Culley D."/>
            <person name="Crous P.W."/>
            <person name="Fauchery L."/>
            <person name="Girlanda M."/>
            <person name="Hayes R.D."/>
            <person name="Keri Z."/>
            <person name="LaButti K."/>
            <person name="Lipzen A."/>
            <person name="Lombard V."/>
            <person name="Magnuson J."/>
            <person name="Maillard F."/>
            <person name="Murat C."/>
            <person name="Nolan M."/>
            <person name="Ohm R.A."/>
            <person name="Pangilinan J."/>
            <person name="Pereira M.F."/>
            <person name="Perotto S."/>
            <person name="Peter M."/>
            <person name="Pfister S."/>
            <person name="Riley R."/>
            <person name="Sitrit Y."/>
            <person name="Stielow J.B."/>
            <person name="Szollosi G."/>
            <person name="Zifcakova L."/>
            <person name="Stursova M."/>
            <person name="Spatafora J.W."/>
            <person name="Tedersoo L."/>
            <person name="Vaario L.M."/>
            <person name="Yamada A."/>
            <person name="Yan M."/>
            <person name="Wang P."/>
            <person name="Xu J."/>
            <person name="Bruns T."/>
            <person name="Baldrian P."/>
            <person name="Vilgalys R."/>
            <person name="Dunand C."/>
            <person name="Henrissat B."/>
            <person name="Grigoriev I.V."/>
            <person name="Hibbett D."/>
            <person name="Nagy L.G."/>
            <person name="Martin F.M."/>
        </authorList>
    </citation>
    <scope>NUCLEOTIDE SEQUENCE</scope>
    <source>
        <strain evidence="2">BED1</strain>
    </source>
</reference>
<feature type="region of interest" description="Disordered" evidence="1">
    <location>
        <begin position="68"/>
        <end position="106"/>
    </location>
</feature>
<dbReference type="Proteomes" id="UP001194468">
    <property type="component" value="Unassembled WGS sequence"/>
</dbReference>
<comment type="caution">
    <text evidence="2">The sequence shown here is derived from an EMBL/GenBank/DDBJ whole genome shotgun (WGS) entry which is preliminary data.</text>
</comment>
<reference evidence="2" key="1">
    <citation type="submission" date="2019-10" db="EMBL/GenBank/DDBJ databases">
        <authorList>
            <consortium name="DOE Joint Genome Institute"/>
            <person name="Kuo A."/>
            <person name="Miyauchi S."/>
            <person name="Kiss E."/>
            <person name="Drula E."/>
            <person name="Kohler A."/>
            <person name="Sanchez-Garcia M."/>
            <person name="Andreopoulos B."/>
            <person name="Barry K.W."/>
            <person name="Bonito G."/>
            <person name="Buee M."/>
            <person name="Carver A."/>
            <person name="Chen C."/>
            <person name="Cichocki N."/>
            <person name="Clum A."/>
            <person name="Culley D."/>
            <person name="Crous P.W."/>
            <person name="Fauchery L."/>
            <person name="Girlanda M."/>
            <person name="Hayes R."/>
            <person name="Keri Z."/>
            <person name="LaButti K."/>
            <person name="Lipzen A."/>
            <person name="Lombard V."/>
            <person name="Magnuson J."/>
            <person name="Maillard F."/>
            <person name="Morin E."/>
            <person name="Murat C."/>
            <person name="Nolan M."/>
            <person name="Ohm R."/>
            <person name="Pangilinan J."/>
            <person name="Pereira M."/>
            <person name="Perotto S."/>
            <person name="Peter M."/>
            <person name="Riley R."/>
            <person name="Sitrit Y."/>
            <person name="Stielow B."/>
            <person name="Szollosi G."/>
            <person name="Zifcakova L."/>
            <person name="Stursova M."/>
            <person name="Spatafora J.W."/>
            <person name="Tedersoo L."/>
            <person name="Vaario L.-M."/>
            <person name="Yamada A."/>
            <person name="Yan M."/>
            <person name="Wang P."/>
            <person name="Xu J."/>
            <person name="Bruns T."/>
            <person name="Baldrian P."/>
            <person name="Vilgalys R."/>
            <person name="Henrissat B."/>
            <person name="Grigoriev I.V."/>
            <person name="Hibbett D."/>
            <person name="Nagy L.G."/>
            <person name="Martin F.M."/>
        </authorList>
    </citation>
    <scope>NUCLEOTIDE SEQUENCE</scope>
    <source>
        <strain evidence="2">BED1</strain>
    </source>
</reference>
<feature type="compositionally biased region" description="Polar residues" evidence="1">
    <location>
        <begin position="90"/>
        <end position="105"/>
    </location>
</feature>
<keyword evidence="3" id="KW-1185">Reference proteome</keyword>
<gene>
    <name evidence="2" type="ORF">L210DRAFT_2432345</name>
</gene>
<dbReference type="EMBL" id="WHUW01000020">
    <property type="protein sequence ID" value="KAF8436779.1"/>
    <property type="molecule type" value="Genomic_DNA"/>
</dbReference>
<evidence type="ECO:0000256" key="1">
    <source>
        <dbReference type="SAM" id="MobiDB-lite"/>
    </source>
</evidence>
<evidence type="ECO:0000313" key="3">
    <source>
        <dbReference type="Proteomes" id="UP001194468"/>
    </source>
</evidence>
<dbReference type="AlphaFoldDB" id="A0AAD4BQ79"/>
<protein>
    <submittedName>
        <fullName evidence="2">Uncharacterized protein</fullName>
    </submittedName>
</protein>
<name>A0AAD4BQ79_BOLED</name>
<accession>A0AAD4BQ79</accession>
<evidence type="ECO:0000313" key="2">
    <source>
        <dbReference type="EMBL" id="KAF8436779.1"/>
    </source>
</evidence>
<sequence>MAESLNDESIFYKKAANVDETVRSAMWFRSCHRGQESVETRSSPCSRYAPTCAASTDYRRALGTLGATPSIGSGGTSTPLPATTVLPGPLNTSGSNPSSSCTASVEASEPDGAVVALLRQPCRPLQSPHYLSDLVETASAANIRYTTTSTPHPLTFTTITSPFPTSRQPAHAFSPARPLRARRQVAGGGGNAVFPLWS</sequence>
<organism evidence="2 3">
    <name type="scientific">Boletus edulis BED1</name>
    <dbReference type="NCBI Taxonomy" id="1328754"/>
    <lineage>
        <taxon>Eukaryota</taxon>
        <taxon>Fungi</taxon>
        <taxon>Dikarya</taxon>
        <taxon>Basidiomycota</taxon>
        <taxon>Agaricomycotina</taxon>
        <taxon>Agaricomycetes</taxon>
        <taxon>Agaricomycetidae</taxon>
        <taxon>Boletales</taxon>
        <taxon>Boletineae</taxon>
        <taxon>Boletaceae</taxon>
        <taxon>Boletoideae</taxon>
        <taxon>Boletus</taxon>
    </lineage>
</organism>
<proteinExistence type="predicted"/>